<feature type="region of interest" description="Disordered" evidence="1">
    <location>
        <begin position="289"/>
        <end position="416"/>
    </location>
</feature>
<organism evidence="2 3">
    <name type="scientific">Batillaria attramentaria</name>
    <dbReference type="NCBI Taxonomy" id="370345"/>
    <lineage>
        <taxon>Eukaryota</taxon>
        <taxon>Metazoa</taxon>
        <taxon>Spiralia</taxon>
        <taxon>Lophotrochozoa</taxon>
        <taxon>Mollusca</taxon>
        <taxon>Gastropoda</taxon>
        <taxon>Caenogastropoda</taxon>
        <taxon>Sorbeoconcha</taxon>
        <taxon>Cerithioidea</taxon>
        <taxon>Batillariidae</taxon>
        <taxon>Batillaria</taxon>
    </lineage>
</organism>
<feature type="compositionally biased region" description="Polar residues" evidence="1">
    <location>
        <begin position="370"/>
        <end position="405"/>
    </location>
</feature>
<dbReference type="Proteomes" id="UP001519460">
    <property type="component" value="Unassembled WGS sequence"/>
</dbReference>
<evidence type="ECO:0000313" key="2">
    <source>
        <dbReference type="EMBL" id="KAK7480466.1"/>
    </source>
</evidence>
<evidence type="ECO:0008006" key="4">
    <source>
        <dbReference type="Google" id="ProtNLM"/>
    </source>
</evidence>
<feature type="compositionally biased region" description="Basic and acidic residues" evidence="1">
    <location>
        <begin position="509"/>
        <end position="523"/>
    </location>
</feature>
<feature type="region of interest" description="Disordered" evidence="1">
    <location>
        <begin position="617"/>
        <end position="657"/>
    </location>
</feature>
<sequence>WNDVMDPYHQQDNQPARRQRRGLPRAGRCPEQSGHQMSSRVPQHPPAFHRFRQGAPPVPPYDPRTLPHGFVDSSGVWRGGRRGTEDGFASHRFDSRMQPGYCNRAASPAVRCQHPPRSQAGVHQQGTQPYGQGYPSYEQHSHQNSGALQMATDQTQIKKGKRQARKMKAKNESPCPKPASKERNTKKEELTREMVESARTRFPDLGSRLHFVPPLRFLTTKYVKLKQYSTQKHHVVKQTLTDPSALIGDLTEDVVTRCVARVVEWSGEAMFVLSNYQLDGYLLHLHKKDSNKKKKKSGVPSEARSVSKPVSETPEEKDSSQGLEPKMEKVVSSEARRMSDTVSESLKERDFTHSLKPNLETAVSREHNSVSELVSETVEGESSQILKSEMETLNPSEPSATSEPVSDTLEERNTSHSKTGMGMEFFTEETVCPGQSPYAYLSTNGVIERVGPELVDTTIQRQNQNMGTKSLGRAFPVYTQRGEFDILIISPKLGFIVFETKTISGDFPNGKREQASSEKKECDFQQEARLPSTDIAKQTQDVSPMGTKTPVPQNVVGAPGERGKVHKTTDKKEIEHQQETLLSSTDPQQIKGTNPTPEQLVTEAPDIQDRQTRIVMTGPSGEIGEATETTETEETDVQQGKPLSEQRGKEKGPAEEDVKRTLAKGISQLKRAREVLQHLVSDLTEQPPVTTVLALPNVSRAQLRRLAEDPSLQKIFCEGFNTTTVQDAVSRCMCWEEVATFSRVQTADLDSADSDIRLLQWWRNLSGGTAAETSGDSQKLKRKTPTLKGPKEPEAFSSELYEQIIARFCGCYSRLTTATAADCINLTGVCFGRSILREEQLNIMNSEDRFVFIAGPPGAGKTLVIGLKAAEWAMEGYHVIIVRVRGVNWGSLVSWTLYERVVESCRSWSSSQGNGSGKTKGTVTGPAGGDSDPAECSAFVHMEDIDADTDIPLFVQAMLRKHSGGKGLKFIVDECQRTTTHDQQKCRLAACEENLVKIKTLYEKLMHAADSLSCTPPRVSSGHHKNLVAKADVSLKGKEAQAMDSFSAQPQFLSLTEYFTSMTERLGRLSARLELLKKATGTASFTYAGYWPEALSRIENLRRDIASYRQGVEEPVLLATERGDMDVNFAASILDDIDKQTVFAMGALYNAHNSLTFFVEDKLFAELRQRQEEDGCRGISLWTSSMCPHYKPEGFLVKELGEILRCPPSVQEVMMLTEKDLSSRDPPNYTYITTISDANPPLPSYGPDVKWIDHAPHMTSASEVIDCRFCAEALADYLLNELEIGREDSKKSSQKNLSLQLDDVIISGAPIHHQDCKFIQALRERGIPVEFERQGLEHPPPYPGKAFVI</sequence>
<evidence type="ECO:0000313" key="3">
    <source>
        <dbReference type="Proteomes" id="UP001519460"/>
    </source>
</evidence>
<evidence type="ECO:0000256" key="1">
    <source>
        <dbReference type="SAM" id="MobiDB-lite"/>
    </source>
</evidence>
<accession>A0ABD0K0N3</accession>
<proteinExistence type="predicted"/>
<feature type="compositionally biased region" description="Polar residues" evidence="1">
    <location>
        <begin position="579"/>
        <end position="599"/>
    </location>
</feature>
<feature type="compositionally biased region" description="Basic and acidic residues" evidence="1">
    <location>
        <begin position="314"/>
        <end position="353"/>
    </location>
</feature>
<name>A0ABD0K0N3_9CAEN</name>
<feature type="compositionally biased region" description="Basic and acidic residues" evidence="1">
    <location>
        <begin position="561"/>
        <end position="578"/>
    </location>
</feature>
<dbReference type="EMBL" id="JACVVK020000281">
    <property type="protein sequence ID" value="KAK7480466.1"/>
    <property type="molecule type" value="Genomic_DNA"/>
</dbReference>
<gene>
    <name evidence="2" type="ORF">BaRGS_00028283</name>
</gene>
<feature type="region of interest" description="Disordered" evidence="1">
    <location>
        <begin position="907"/>
        <end position="931"/>
    </location>
</feature>
<feature type="compositionally biased region" description="Low complexity" evidence="1">
    <location>
        <begin position="124"/>
        <end position="135"/>
    </location>
</feature>
<dbReference type="SUPFAM" id="SSF52540">
    <property type="entry name" value="P-loop containing nucleoside triphosphate hydrolases"/>
    <property type="match status" value="1"/>
</dbReference>
<feature type="region of interest" description="Disordered" evidence="1">
    <location>
        <begin position="508"/>
        <end position="599"/>
    </location>
</feature>
<feature type="region of interest" description="Disordered" evidence="1">
    <location>
        <begin position="1"/>
        <end position="67"/>
    </location>
</feature>
<protein>
    <recommendedName>
        <fullName evidence="4">AAA+ ATPase domain-containing protein</fullName>
    </recommendedName>
</protein>
<feature type="non-terminal residue" evidence="2">
    <location>
        <position position="1349"/>
    </location>
</feature>
<comment type="caution">
    <text evidence="2">The sequence shown here is derived from an EMBL/GenBank/DDBJ whole genome shotgun (WGS) entry which is preliminary data.</text>
</comment>
<feature type="compositionally biased region" description="Polar residues" evidence="1">
    <location>
        <begin position="907"/>
        <end position="922"/>
    </location>
</feature>
<feature type="region of interest" description="Disordered" evidence="1">
    <location>
        <begin position="769"/>
        <end position="793"/>
    </location>
</feature>
<dbReference type="InterPro" id="IPR027417">
    <property type="entry name" value="P-loop_NTPase"/>
</dbReference>
<feature type="compositionally biased region" description="Basic and acidic residues" evidence="1">
    <location>
        <begin position="179"/>
        <end position="190"/>
    </location>
</feature>
<feature type="region of interest" description="Disordered" evidence="1">
    <location>
        <begin position="111"/>
        <end position="140"/>
    </location>
</feature>
<feature type="region of interest" description="Disordered" evidence="1">
    <location>
        <begin position="161"/>
        <end position="190"/>
    </location>
</feature>
<feature type="non-terminal residue" evidence="2">
    <location>
        <position position="1"/>
    </location>
</feature>
<reference evidence="2 3" key="1">
    <citation type="journal article" date="2023" name="Sci. Data">
        <title>Genome assembly of the Korean intertidal mud-creeper Batillaria attramentaria.</title>
        <authorList>
            <person name="Patra A.K."/>
            <person name="Ho P.T."/>
            <person name="Jun S."/>
            <person name="Lee S.J."/>
            <person name="Kim Y."/>
            <person name="Won Y.J."/>
        </authorList>
    </citation>
    <scope>NUCLEOTIDE SEQUENCE [LARGE SCALE GENOMIC DNA]</scope>
    <source>
        <strain evidence="2">Wonlab-2016</strain>
    </source>
</reference>
<feature type="compositionally biased region" description="Basic and acidic residues" evidence="1">
    <location>
        <begin position="644"/>
        <end position="657"/>
    </location>
</feature>
<keyword evidence="3" id="KW-1185">Reference proteome</keyword>